<gene>
    <name evidence="12" type="ORF">AMSG_01175</name>
</gene>
<dbReference type="EMBL" id="GL349437">
    <property type="protein sequence ID" value="KNC53462.1"/>
    <property type="molecule type" value="Genomic_DNA"/>
</dbReference>
<evidence type="ECO:0000259" key="11">
    <source>
        <dbReference type="PROSITE" id="PS50918"/>
    </source>
</evidence>
<dbReference type="OMA" id="ICMEQLS"/>
<dbReference type="InterPro" id="IPR013083">
    <property type="entry name" value="Znf_RING/FYVE/PHD"/>
</dbReference>
<dbReference type="SMART" id="SM00184">
    <property type="entry name" value="RING"/>
    <property type="match status" value="1"/>
</dbReference>
<evidence type="ECO:0000256" key="1">
    <source>
        <dbReference type="ARBA" id="ARBA00000900"/>
    </source>
</evidence>
<dbReference type="STRING" id="461836.A0A0L0DMC4"/>
<evidence type="ECO:0000256" key="3">
    <source>
        <dbReference type="ARBA" id="ARBA00009413"/>
    </source>
</evidence>
<dbReference type="SUPFAM" id="SSF57850">
    <property type="entry name" value="RING/U-box"/>
    <property type="match status" value="1"/>
</dbReference>
<sequence>MSWTLDPFTSARSCMVHPPNTSAAPVGGELLGPPALAVAPPPSSAASASAAAPAVRYEWLDDSGWKPYSPELAARLAAAEQAGTTASFKFGRSRYTIDVGAGTQTNDATGFVRQVRRVDGSAQTSPDAAAGAGYEWRDDSGWKPYSPKLAARLAAAKQAGTTVSFSFGRSRYTVDVAAGTQTNDATGFVRQVRRSKSAGGSSGYSAQPSSEPSSFDIFDLSNSARYEHDLVFEVRDEHGATQGSDAEALVAQTTAEGRGTSSTETRCCICLDDFDATAIHFVACGHPFHKACLVAAMAVTPKCPLCTKAYDTLIGPQPPGTLRVSLSPPGRASVAGYPGAGMVRLDYSLPSGKAADGTQFSGTSRTGYLPETPEGLEVLCLLIRAFLNRQMFRVGTSITTGRSNQVVWNGIHAKTTLGGGPHGFPDPTYFDRVKAELASFDILPFS</sequence>
<dbReference type="InterPro" id="IPR039396">
    <property type="entry name" value="Deltex_C"/>
</dbReference>
<accession>A0A0L0DMC4</accession>
<dbReference type="Gene3D" id="3.30.40.10">
    <property type="entry name" value="Zinc/RING finger domain, C3HC4 (zinc finger)"/>
    <property type="match status" value="1"/>
</dbReference>
<dbReference type="Proteomes" id="UP000054408">
    <property type="component" value="Unassembled WGS sequence"/>
</dbReference>
<keyword evidence="7" id="KW-0677">Repeat</keyword>
<keyword evidence="9" id="KW-0863">Zinc-finger</keyword>
<dbReference type="Pfam" id="PF18102">
    <property type="entry name" value="DTC"/>
    <property type="match status" value="1"/>
</dbReference>
<keyword evidence="6" id="KW-0479">Metal-binding</keyword>
<dbReference type="SMART" id="SM00678">
    <property type="entry name" value="WWE"/>
    <property type="match status" value="2"/>
</dbReference>
<dbReference type="SUPFAM" id="SSF117839">
    <property type="entry name" value="WWE domain"/>
    <property type="match status" value="2"/>
</dbReference>
<dbReference type="InterPro" id="IPR018123">
    <property type="entry name" value="WWE-dom_subgr"/>
</dbReference>
<feature type="domain" description="RING-type" evidence="10">
    <location>
        <begin position="267"/>
        <end position="307"/>
    </location>
</feature>
<dbReference type="UniPathway" id="UPA00143"/>
<keyword evidence="5" id="KW-0808">Transferase</keyword>
<feature type="domain" description="WWE" evidence="11">
    <location>
        <begin position="43"/>
        <end position="117"/>
    </location>
</feature>
<dbReference type="Pfam" id="PF13639">
    <property type="entry name" value="zf-RING_2"/>
    <property type="match status" value="1"/>
</dbReference>
<dbReference type="PANTHER" id="PTHR12622">
    <property type="entry name" value="DELTEX-RELATED"/>
    <property type="match status" value="1"/>
</dbReference>
<dbReference type="EC" id="2.3.2.27" evidence="4"/>
<comment type="catalytic activity">
    <reaction evidence="1">
        <text>S-ubiquitinyl-[E2 ubiquitin-conjugating enzyme]-L-cysteine + [acceptor protein]-L-lysine = [E2 ubiquitin-conjugating enzyme]-L-cysteine + N(6)-ubiquitinyl-[acceptor protein]-L-lysine.</text>
        <dbReference type="EC" id="2.3.2.27"/>
    </reaction>
</comment>
<evidence type="ECO:0000313" key="12">
    <source>
        <dbReference type="EMBL" id="KNC53462.1"/>
    </source>
</evidence>
<name>A0A0L0DMC4_THETB</name>
<evidence type="ECO:0000256" key="6">
    <source>
        <dbReference type="ARBA" id="ARBA00022723"/>
    </source>
</evidence>
<dbReference type="PROSITE" id="PS50089">
    <property type="entry name" value="ZF_RING_2"/>
    <property type="match status" value="1"/>
</dbReference>
<dbReference type="InterPro" id="IPR039398">
    <property type="entry name" value="Deltex_fam"/>
</dbReference>
<dbReference type="GeneID" id="25560936"/>
<dbReference type="GO" id="GO:0016567">
    <property type="term" value="P:protein ubiquitination"/>
    <property type="evidence" value="ECO:0007669"/>
    <property type="project" value="UniProtKB-UniPathway"/>
</dbReference>
<dbReference type="Gene3D" id="3.30.390.130">
    <property type="match status" value="1"/>
</dbReference>
<evidence type="ECO:0000256" key="2">
    <source>
        <dbReference type="ARBA" id="ARBA00004906"/>
    </source>
</evidence>
<evidence type="ECO:0000256" key="9">
    <source>
        <dbReference type="PROSITE-ProRule" id="PRU00175"/>
    </source>
</evidence>
<dbReference type="RefSeq" id="XP_013761786.1">
    <property type="nucleotide sequence ID" value="XM_013906332.1"/>
</dbReference>
<dbReference type="GO" id="GO:0061630">
    <property type="term" value="F:ubiquitin protein ligase activity"/>
    <property type="evidence" value="ECO:0007669"/>
    <property type="project" value="UniProtKB-EC"/>
</dbReference>
<keyword evidence="13" id="KW-1185">Reference proteome</keyword>
<dbReference type="InterPro" id="IPR004170">
    <property type="entry name" value="WWE_dom"/>
</dbReference>
<proteinExistence type="inferred from homology"/>
<comment type="similarity">
    <text evidence="3">Belongs to the Deltex family.</text>
</comment>
<reference evidence="12 13" key="1">
    <citation type="submission" date="2010-05" db="EMBL/GenBank/DDBJ databases">
        <title>The Genome Sequence of Thecamonas trahens ATCC 50062.</title>
        <authorList>
            <consortium name="The Broad Institute Genome Sequencing Platform"/>
            <person name="Russ C."/>
            <person name="Cuomo C."/>
            <person name="Shea T."/>
            <person name="Young S.K."/>
            <person name="Zeng Q."/>
            <person name="Koehrsen M."/>
            <person name="Haas B."/>
            <person name="Borodovsky M."/>
            <person name="Guigo R."/>
            <person name="Alvarado L."/>
            <person name="Berlin A."/>
            <person name="Bochicchio J."/>
            <person name="Borenstein D."/>
            <person name="Chapman S."/>
            <person name="Chen Z."/>
            <person name="Freedman E."/>
            <person name="Gellesch M."/>
            <person name="Goldberg J."/>
            <person name="Griggs A."/>
            <person name="Gujja S."/>
            <person name="Heilman E."/>
            <person name="Heiman D."/>
            <person name="Hepburn T."/>
            <person name="Howarth C."/>
            <person name="Jen D."/>
            <person name="Larson L."/>
            <person name="Mehta T."/>
            <person name="Park D."/>
            <person name="Pearson M."/>
            <person name="Roberts A."/>
            <person name="Saif S."/>
            <person name="Shenoy N."/>
            <person name="Sisk P."/>
            <person name="Stolte C."/>
            <person name="Sykes S."/>
            <person name="Thomson T."/>
            <person name="Walk T."/>
            <person name="White J."/>
            <person name="Yandava C."/>
            <person name="Burger G."/>
            <person name="Gray M.W."/>
            <person name="Holland P.W.H."/>
            <person name="King N."/>
            <person name="Lang F.B.F."/>
            <person name="Roger A.J."/>
            <person name="Ruiz-Trillo I."/>
            <person name="Lander E."/>
            <person name="Nusbaum C."/>
        </authorList>
    </citation>
    <scope>NUCLEOTIDE SEQUENCE [LARGE SCALE GENOMIC DNA]</scope>
    <source>
        <strain evidence="12 13">ATCC 50062</strain>
    </source>
</reference>
<keyword evidence="9" id="KW-0862">Zinc</keyword>
<keyword evidence="8" id="KW-0914">Notch signaling pathway</keyword>
<dbReference type="eggNOG" id="ENOG502RGAW">
    <property type="taxonomic scope" value="Eukaryota"/>
</dbReference>
<evidence type="ECO:0000313" key="13">
    <source>
        <dbReference type="Proteomes" id="UP000054408"/>
    </source>
</evidence>
<comment type="pathway">
    <text evidence="2">Protein modification; protein ubiquitination.</text>
</comment>
<organism evidence="12 13">
    <name type="scientific">Thecamonas trahens ATCC 50062</name>
    <dbReference type="NCBI Taxonomy" id="461836"/>
    <lineage>
        <taxon>Eukaryota</taxon>
        <taxon>Apusozoa</taxon>
        <taxon>Apusomonadida</taxon>
        <taxon>Apusomonadidae</taxon>
        <taxon>Thecamonas</taxon>
    </lineage>
</organism>
<evidence type="ECO:0000256" key="5">
    <source>
        <dbReference type="ARBA" id="ARBA00022679"/>
    </source>
</evidence>
<dbReference type="AlphaFoldDB" id="A0A0L0DMC4"/>
<evidence type="ECO:0000259" key="10">
    <source>
        <dbReference type="PROSITE" id="PS50089"/>
    </source>
</evidence>
<dbReference type="OrthoDB" id="527344at2759"/>
<evidence type="ECO:0000256" key="4">
    <source>
        <dbReference type="ARBA" id="ARBA00012483"/>
    </source>
</evidence>
<dbReference type="GO" id="GO:0007219">
    <property type="term" value="P:Notch signaling pathway"/>
    <property type="evidence" value="ECO:0007669"/>
    <property type="project" value="UniProtKB-KW"/>
</dbReference>
<dbReference type="GO" id="GO:0008270">
    <property type="term" value="F:zinc ion binding"/>
    <property type="evidence" value="ECO:0007669"/>
    <property type="project" value="UniProtKB-KW"/>
</dbReference>
<dbReference type="InterPro" id="IPR037197">
    <property type="entry name" value="WWE_dom_sf"/>
</dbReference>
<dbReference type="PROSITE" id="PS50918">
    <property type="entry name" value="WWE"/>
    <property type="match status" value="2"/>
</dbReference>
<feature type="domain" description="WWE" evidence="11">
    <location>
        <begin position="119"/>
        <end position="194"/>
    </location>
</feature>
<dbReference type="Pfam" id="PF02825">
    <property type="entry name" value="WWE"/>
    <property type="match status" value="2"/>
</dbReference>
<dbReference type="InterPro" id="IPR001841">
    <property type="entry name" value="Znf_RING"/>
</dbReference>
<protein>
    <recommendedName>
        <fullName evidence="4">RING-type E3 ubiquitin transferase</fullName>
        <ecNumber evidence="4">2.3.2.27</ecNumber>
    </recommendedName>
</protein>
<dbReference type="InterPro" id="IPR039399">
    <property type="entry name" value="Deltex_C_sf"/>
</dbReference>
<evidence type="ECO:0000256" key="7">
    <source>
        <dbReference type="ARBA" id="ARBA00022737"/>
    </source>
</evidence>
<dbReference type="Gene3D" id="3.30.720.50">
    <property type="match status" value="2"/>
</dbReference>
<evidence type="ECO:0000256" key="8">
    <source>
        <dbReference type="ARBA" id="ARBA00022976"/>
    </source>
</evidence>